<dbReference type="AlphaFoldDB" id="A0A180H0C1"/>
<dbReference type="EMBL" id="ADAS02000007">
    <property type="protein sequence ID" value="OAV98450.1"/>
    <property type="molecule type" value="Genomic_DNA"/>
</dbReference>
<comment type="similarity">
    <text evidence="1">Belongs to the class I-like SAM-binding methyltransferase superfamily. TRM5/TYW2 family.</text>
</comment>
<dbReference type="GO" id="GO:0005634">
    <property type="term" value="C:nucleus"/>
    <property type="evidence" value="ECO:0007669"/>
    <property type="project" value="UniProtKB-SubCell"/>
</dbReference>
<sequence>MAATFIRHSRSIVSMAQSHQPSRHRFPPPTTVERILPPSPPLDNISGQQPSDIRLTENIKQQFALSVPLLAARVPSPLITKFKAHPEVKKALLNSKNLRSVEPDPESTDNAFKLLLLNTCQKDEIPLSTLNVFQENEIQIKDTQLNLNWDYWMADEIIERLLPDQLNDIPASFTMIGHIAHFNLRDEYLPYKYLIGQVILEKNLAIKTVVNKVDNINTTFRFFEMELLAGEPNYLVTLWQSGCRYRFDFSKVYYNPRLSTEHDLLSSQIEKDEVVVDAFAGVGPFAMRAAANRKAWVLASDLNPASVEALETNVKLNKLHGRVSVSIGDGREKIREAVRTLWLDKPFKIPNTSPLLPDHFIINLPDSSIQFLDAFRDLYLPLSNSEGFLDAVKKKSKLPLLHCYCFTRQVDDAENDICQRVSEVMRVKISPSTVARFELKFVRAVAPHKDMYRITFELPLELLLFSSYSPDEMKGKQV</sequence>
<accession>A0A180H0C1</accession>
<comment type="similarity">
    <text evidence="10">Belongs to the TRM5 / TYW2 family.</text>
</comment>
<reference evidence="13" key="4">
    <citation type="submission" date="2025-05" db="UniProtKB">
        <authorList>
            <consortium name="EnsemblFungi"/>
        </authorList>
    </citation>
    <scope>IDENTIFICATION</scope>
    <source>
        <strain evidence="13">isolate 1-1 / race 1 (BBBD)</strain>
    </source>
</reference>
<dbReference type="Gene3D" id="3.40.50.150">
    <property type="entry name" value="Vaccinia Virus protein VP39"/>
    <property type="match status" value="1"/>
</dbReference>
<keyword evidence="8 10" id="KW-0539">Nucleus</keyword>
<dbReference type="EC" id="2.1.1.228" evidence="10"/>
<evidence type="ECO:0000256" key="7">
    <source>
        <dbReference type="ARBA" id="ARBA00023128"/>
    </source>
</evidence>
<dbReference type="PROSITE" id="PS51684">
    <property type="entry name" value="SAM_MT_TRM5_TYW2"/>
    <property type="match status" value="1"/>
</dbReference>
<comment type="function">
    <text evidence="10">Specifically methylates the N1 position of guanosine-37 in various cytoplasmic and mitochondrial tRNAs. Methylation is not dependent on the nature of the nucleoside 5' of the target nucleoside. This is the first step in the biosynthesis of wybutosine (yW), a modified base adjacent to the anticodon of tRNAs and required for accurate decoding.</text>
</comment>
<dbReference type="InterPro" id="IPR056744">
    <property type="entry name" value="TRM5/TYW2-like_N"/>
</dbReference>
<dbReference type="InterPro" id="IPR056743">
    <property type="entry name" value="TRM5-TYW2-like_MTfase"/>
</dbReference>
<keyword evidence="5 10" id="KW-0949">S-adenosyl-L-methionine</keyword>
<reference evidence="12" key="1">
    <citation type="submission" date="2009-11" db="EMBL/GenBank/DDBJ databases">
        <authorList>
            <consortium name="The Broad Institute Genome Sequencing Platform"/>
            <person name="Ward D."/>
            <person name="Feldgarden M."/>
            <person name="Earl A."/>
            <person name="Young S.K."/>
            <person name="Zeng Q."/>
            <person name="Koehrsen M."/>
            <person name="Alvarado L."/>
            <person name="Berlin A."/>
            <person name="Bochicchio J."/>
            <person name="Borenstein D."/>
            <person name="Chapman S.B."/>
            <person name="Chen Z."/>
            <person name="Engels R."/>
            <person name="Freedman E."/>
            <person name="Gellesch M."/>
            <person name="Goldberg J."/>
            <person name="Griggs A."/>
            <person name="Gujja S."/>
            <person name="Heilman E."/>
            <person name="Heiman D."/>
            <person name="Hepburn T."/>
            <person name="Howarth C."/>
            <person name="Jen D."/>
            <person name="Larson L."/>
            <person name="Lewis B."/>
            <person name="Mehta T."/>
            <person name="Park D."/>
            <person name="Pearson M."/>
            <person name="Roberts A."/>
            <person name="Saif S."/>
            <person name="Shea T."/>
            <person name="Shenoy N."/>
            <person name="Sisk P."/>
            <person name="Stolte C."/>
            <person name="Sykes S."/>
            <person name="Thomson T."/>
            <person name="Walk T."/>
            <person name="White J."/>
            <person name="Yandava C."/>
            <person name="Izard J."/>
            <person name="Baranova O.V."/>
            <person name="Blanton J.M."/>
            <person name="Tanner A.C."/>
            <person name="Dewhirst F.E."/>
            <person name="Haas B."/>
            <person name="Nusbaum C."/>
            <person name="Birren B."/>
        </authorList>
    </citation>
    <scope>NUCLEOTIDE SEQUENCE [LARGE SCALE GENOMIC DNA]</scope>
    <source>
        <strain evidence="12">1-1 BBBD Race 1</strain>
    </source>
</reference>
<keyword evidence="4 10" id="KW-0808">Transferase</keyword>
<name>A0A180H0C1_PUCT1</name>
<evidence type="ECO:0000259" key="11">
    <source>
        <dbReference type="PROSITE" id="PS51684"/>
    </source>
</evidence>
<comment type="subcellular location">
    <subcellularLocation>
        <location evidence="10">Mitochondrion matrix</location>
    </subcellularLocation>
    <subcellularLocation>
        <location evidence="10">Nucleus</location>
    </subcellularLocation>
    <subcellularLocation>
        <location evidence="10">Cytoplasm</location>
    </subcellularLocation>
    <text evidence="10">Predominantly in the mitochondria and in the nucleus.</text>
</comment>
<evidence type="ECO:0000256" key="6">
    <source>
        <dbReference type="ARBA" id="ARBA00022694"/>
    </source>
</evidence>
<evidence type="ECO:0000313" key="13">
    <source>
        <dbReference type="EnsemblFungi" id="PTTG_05520-t43_1-p1"/>
    </source>
</evidence>
<dbReference type="GO" id="GO:0052906">
    <property type="term" value="F:tRNA (guanine(37)-N1)-methyltransferase activity"/>
    <property type="evidence" value="ECO:0007669"/>
    <property type="project" value="UniProtKB-UniRule"/>
</dbReference>
<feature type="domain" description="SAM-dependent methyltransferase TRM5/TYW2-type" evidence="11">
    <location>
        <begin position="173"/>
        <end position="460"/>
    </location>
</feature>
<dbReference type="PANTHER" id="PTHR23245:SF36">
    <property type="entry name" value="TRNA (GUANINE(37)-N1)-METHYLTRANSFERASE"/>
    <property type="match status" value="1"/>
</dbReference>
<dbReference type="Proteomes" id="UP000005240">
    <property type="component" value="Unassembled WGS sequence"/>
</dbReference>
<dbReference type="FunFam" id="3.30.300.110:FF:000001">
    <property type="entry name" value="tRNA (guanine(37)-N1)-methyltransferase"/>
    <property type="match status" value="1"/>
</dbReference>
<evidence type="ECO:0000313" key="14">
    <source>
        <dbReference type="Proteomes" id="UP000005240"/>
    </source>
</evidence>
<evidence type="ECO:0000313" key="12">
    <source>
        <dbReference type="EMBL" id="OAV98450.1"/>
    </source>
</evidence>
<feature type="binding site" evidence="10">
    <location>
        <begin position="301"/>
        <end position="302"/>
    </location>
    <ligand>
        <name>S-adenosyl-L-methionine</name>
        <dbReference type="ChEBI" id="CHEBI:59789"/>
    </ligand>
</feature>
<dbReference type="PANTHER" id="PTHR23245">
    <property type="entry name" value="TRNA METHYLTRANSFERASE"/>
    <property type="match status" value="1"/>
</dbReference>
<reference evidence="12" key="2">
    <citation type="submission" date="2016-05" db="EMBL/GenBank/DDBJ databases">
        <title>Comparative analysis highlights variable genome content of wheat rusts and divergence of the mating loci.</title>
        <authorList>
            <person name="Cuomo C.A."/>
            <person name="Bakkeren G."/>
            <person name="Szabo L."/>
            <person name="Khalil H."/>
            <person name="Joly D."/>
            <person name="Goldberg J."/>
            <person name="Young S."/>
            <person name="Zeng Q."/>
            <person name="Fellers J."/>
        </authorList>
    </citation>
    <scope>NUCLEOTIDE SEQUENCE [LARGE SCALE GENOMIC DNA]</scope>
    <source>
        <strain evidence="12">1-1 BBBD Race 1</strain>
    </source>
</reference>
<dbReference type="InterPro" id="IPR030382">
    <property type="entry name" value="MeTrfase_TRM5/TYW2"/>
</dbReference>
<dbReference type="InterPro" id="IPR029063">
    <property type="entry name" value="SAM-dependent_MTases_sf"/>
</dbReference>
<dbReference type="Pfam" id="PF02475">
    <property type="entry name" value="TRM5-TYW2_MTfase"/>
    <property type="match status" value="1"/>
</dbReference>
<dbReference type="EnsemblFungi" id="PTTG_05520-t43_1">
    <property type="protein sequence ID" value="PTTG_05520-t43_1-p1"/>
    <property type="gene ID" value="PTTG_05520"/>
</dbReference>
<dbReference type="Pfam" id="PF25133">
    <property type="entry name" value="TYW2_N_2"/>
    <property type="match status" value="1"/>
</dbReference>
<proteinExistence type="inferred from homology"/>
<dbReference type="OrthoDB" id="408788at2759"/>
<feature type="binding site" evidence="10">
    <location>
        <position position="363"/>
    </location>
    <ligand>
        <name>S-adenosyl-L-methionine</name>
        <dbReference type="ChEBI" id="CHEBI:59789"/>
    </ligand>
</feature>
<evidence type="ECO:0000256" key="8">
    <source>
        <dbReference type="ARBA" id="ARBA00023242"/>
    </source>
</evidence>
<dbReference type="HAMAP" id="MF_03152">
    <property type="entry name" value="TRM5"/>
    <property type="match status" value="1"/>
</dbReference>
<keyword evidence="6 10" id="KW-0819">tRNA processing</keyword>
<dbReference type="InterPro" id="IPR025792">
    <property type="entry name" value="tRNA_Gua_MeTrfase_euk"/>
</dbReference>
<keyword evidence="2 10" id="KW-0963">Cytoplasm</keyword>
<evidence type="ECO:0000256" key="5">
    <source>
        <dbReference type="ARBA" id="ARBA00022691"/>
    </source>
</evidence>
<comment type="catalytic activity">
    <reaction evidence="9 10">
        <text>guanosine(37) in tRNA + S-adenosyl-L-methionine = N(1)-methylguanosine(37) in tRNA + S-adenosyl-L-homocysteine + H(+)</text>
        <dbReference type="Rhea" id="RHEA:36899"/>
        <dbReference type="Rhea" id="RHEA-COMP:10145"/>
        <dbReference type="Rhea" id="RHEA-COMP:10147"/>
        <dbReference type="ChEBI" id="CHEBI:15378"/>
        <dbReference type="ChEBI" id="CHEBI:57856"/>
        <dbReference type="ChEBI" id="CHEBI:59789"/>
        <dbReference type="ChEBI" id="CHEBI:73542"/>
        <dbReference type="ChEBI" id="CHEBI:74269"/>
        <dbReference type="EC" id="2.1.1.228"/>
    </reaction>
</comment>
<gene>
    <name evidence="10" type="primary">TRM5</name>
    <name evidence="12" type="ORF">PTTG_05520</name>
</gene>
<feature type="binding site" evidence="10">
    <location>
        <position position="262"/>
    </location>
    <ligand>
        <name>S-adenosyl-L-methionine</name>
        <dbReference type="ChEBI" id="CHEBI:59789"/>
    </ligand>
</feature>
<dbReference type="SUPFAM" id="SSF53335">
    <property type="entry name" value="S-adenosyl-L-methionine-dependent methyltransferases"/>
    <property type="match status" value="1"/>
</dbReference>
<dbReference type="STRING" id="630390.A0A180H0C1"/>
<evidence type="ECO:0000256" key="10">
    <source>
        <dbReference type="HAMAP-Rule" id="MF_03152"/>
    </source>
</evidence>
<organism evidence="12">
    <name type="scientific">Puccinia triticina (isolate 1-1 / race 1 (BBBD))</name>
    <name type="common">Brown leaf rust fungus</name>
    <dbReference type="NCBI Taxonomy" id="630390"/>
    <lineage>
        <taxon>Eukaryota</taxon>
        <taxon>Fungi</taxon>
        <taxon>Dikarya</taxon>
        <taxon>Basidiomycota</taxon>
        <taxon>Pucciniomycotina</taxon>
        <taxon>Pucciniomycetes</taxon>
        <taxon>Pucciniales</taxon>
        <taxon>Pucciniaceae</taxon>
        <taxon>Puccinia</taxon>
    </lineage>
</organism>
<keyword evidence="3 10" id="KW-0489">Methyltransferase</keyword>
<dbReference type="CDD" id="cd02440">
    <property type="entry name" value="AdoMet_MTases"/>
    <property type="match status" value="1"/>
</dbReference>
<reference evidence="13 14" key="3">
    <citation type="journal article" date="2017" name="G3 (Bethesda)">
        <title>Comparative analysis highlights variable genome content of wheat rusts and divergence of the mating loci.</title>
        <authorList>
            <person name="Cuomo C.A."/>
            <person name="Bakkeren G."/>
            <person name="Khalil H.B."/>
            <person name="Panwar V."/>
            <person name="Joly D."/>
            <person name="Linning R."/>
            <person name="Sakthikumar S."/>
            <person name="Song X."/>
            <person name="Adiconis X."/>
            <person name="Fan L."/>
            <person name="Goldberg J.M."/>
            <person name="Levin J.Z."/>
            <person name="Young S."/>
            <person name="Zeng Q."/>
            <person name="Anikster Y."/>
            <person name="Bruce M."/>
            <person name="Wang M."/>
            <person name="Yin C."/>
            <person name="McCallum B."/>
            <person name="Szabo L.J."/>
            <person name="Hulbert S."/>
            <person name="Chen X."/>
            <person name="Fellers J.P."/>
        </authorList>
    </citation>
    <scope>NUCLEOTIDE SEQUENCE</scope>
    <source>
        <strain evidence="13">isolate 1-1 / race 1 (BBBD)</strain>
        <strain evidence="14">Isolate 1-1 / race 1 (BBBD)</strain>
    </source>
</reference>
<dbReference type="GO" id="GO:0002939">
    <property type="term" value="P:tRNA N1-guanine methylation"/>
    <property type="evidence" value="ECO:0007669"/>
    <property type="project" value="TreeGrafter"/>
</dbReference>
<evidence type="ECO:0000256" key="1">
    <source>
        <dbReference type="ARBA" id="ARBA00009775"/>
    </source>
</evidence>
<protein>
    <recommendedName>
        <fullName evidence="10">tRNA (guanine(37)-N1)-methyltransferase</fullName>
        <ecNumber evidence="10">2.1.1.228</ecNumber>
    </recommendedName>
    <alternativeName>
        <fullName evidence="10">M1G-methyltransferase</fullName>
    </alternativeName>
    <alternativeName>
        <fullName evidence="10">tRNA [GM37] methyltransferase</fullName>
    </alternativeName>
    <alternativeName>
        <fullName evidence="10">tRNA methyltransferase 5</fullName>
    </alternativeName>
</protein>
<dbReference type="Gene3D" id="3.30.300.110">
    <property type="entry name" value="Met-10+ protein-like domains"/>
    <property type="match status" value="1"/>
</dbReference>
<feature type="binding site" evidence="10">
    <location>
        <begin position="329"/>
        <end position="330"/>
    </location>
    <ligand>
        <name>S-adenosyl-L-methionine</name>
        <dbReference type="ChEBI" id="CHEBI:59789"/>
    </ligand>
</feature>
<dbReference type="GO" id="GO:0070901">
    <property type="term" value="P:mitochondrial tRNA methylation"/>
    <property type="evidence" value="ECO:0007669"/>
    <property type="project" value="UniProtKB-ARBA"/>
</dbReference>
<dbReference type="GO" id="GO:0005759">
    <property type="term" value="C:mitochondrial matrix"/>
    <property type="evidence" value="ECO:0007669"/>
    <property type="project" value="UniProtKB-SubCell"/>
</dbReference>
<keyword evidence="7 10" id="KW-0496">Mitochondrion</keyword>
<comment type="subunit">
    <text evidence="10">Monomer.</text>
</comment>
<keyword evidence="14" id="KW-1185">Reference proteome</keyword>
<evidence type="ECO:0000256" key="9">
    <source>
        <dbReference type="ARBA" id="ARBA00047783"/>
    </source>
</evidence>
<dbReference type="VEuPathDB" id="FungiDB:PTTG_05520"/>
<evidence type="ECO:0000256" key="3">
    <source>
        <dbReference type="ARBA" id="ARBA00022603"/>
    </source>
</evidence>
<evidence type="ECO:0000256" key="4">
    <source>
        <dbReference type="ARBA" id="ARBA00022679"/>
    </source>
</evidence>
<evidence type="ECO:0000256" key="2">
    <source>
        <dbReference type="ARBA" id="ARBA00022490"/>
    </source>
</evidence>